<proteinExistence type="inferred from homology"/>
<dbReference type="InterPro" id="IPR011009">
    <property type="entry name" value="Kinase-like_dom_sf"/>
</dbReference>
<dbReference type="OrthoDB" id="40902at2759"/>
<accession>A0A9P5YYX2</accession>
<dbReference type="GO" id="GO:0035556">
    <property type="term" value="P:intracellular signal transduction"/>
    <property type="evidence" value="ECO:0007669"/>
    <property type="project" value="TreeGrafter"/>
</dbReference>
<dbReference type="InterPro" id="IPR008271">
    <property type="entry name" value="Ser/Thr_kinase_AS"/>
</dbReference>
<feature type="binding site" evidence="4">
    <location>
        <position position="205"/>
    </location>
    <ligand>
        <name>ATP</name>
        <dbReference type="ChEBI" id="CHEBI:30616"/>
    </ligand>
</feature>
<dbReference type="PANTHER" id="PTHR24346">
    <property type="entry name" value="MAP/MICROTUBULE AFFINITY-REGULATING KINASE"/>
    <property type="match status" value="1"/>
</dbReference>
<keyword evidence="3 4" id="KW-0067">ATP-binding</keyword>
<keyword evidence="8" id="KW-0808">Transferase</keyword>
<evidence type="ECO:0000256" key="4">
    <source>
        <dbReference type="PROSITE-ProRule" id="PRU10141"/>
    </source>
</evidence>
<dbReference type="Pfam" id="PF00069">
    <property type="entry name" value="Pkinase"/>
    <property type="match status" value="1"/>
</dbReference>
<comment type="caution">
    <text evidence="8">The sequence shown here is derived from an EMBL/GenBank/DDBJ whole genome shotgun (WGS) entry which is preliminary data.</text>
</comment>
<dbReference type="FunFam" id="1.10.510.10:FF:000571">
    <property type="entry name" value="Maternal embryonic leucine zipper kinase"/>
    <property type="match status" value="1"/>
</dbReference>
<dbReference type="PROSITE" id="PS00107">
    <property type="entry name" value="PROTEIN_KINASE_ATP"/>
    <property type="match status" value="1"/>
</dbReference>
<dbReference type="SMART" id="SM00240">
    <property type="entry name" value="FHA"/>
    <property type="match status" value="1"/>
</dbReference>
<dbReference type="PANTHER" id="PTHR24346:SF30">
    <property type="entry name" value="MATERNAL EMBRYONIC LEUCINE ZIPPER KINASE"/>
    <property type="match status" value="1"/>
</dbReference>
<gene>
    <name evidence="8" type="ORF">BDN70DRAFT_860888</name>
</gene>
<evidence type="ECO:0000256" key="5">
    <source>
        <dbReference type="RuleBase" id="RU000304"/>
    </source>
</evidence>
<dbReference type="SUPFAM" id="SSF49879">
    <property type="entry name" value="SMAD/FHA domain"/>
    <property type="match status" value="1"/>
</dbReference>
<dbReference type="EMBL" id="MU155244">
    <property type="protein sequence ID" value="KAF9478054.1"/>
    <property type="molecule type" value="Genomic_DNA"/>
</dbReference>
<keyword evidence="8" id="KW-0418">Kinase</keyword>
<sequence>MLSPSSDLPMTYTESILALCSGRSFIKSQRSSEKDAKTLYPVNICAKLITIRESGRKEAIVLTLNKPAIIGRNPDLCTYIVNDSLVSGLHCKLYAVRSPSGGIIISCQDISRNGITLNGQLIKKTSIILMDGDVIKLPNSLSFTCLHLWKGSADKLSLFEPTPPLQPVHKDIGRYIVTSQCLGTGSFATVHLALDPAKQRQVACKSIRAKRDYEVGQVMKEVRILMTLKHPNINEIYDTEENKKFIHIFLQLCTGGDLFTYITHATGSGHRMCEAEAKYIAYQLLQGLVYLHDKSISHRDLKPENILLYNPGPYPRILIADFGLARPNSYQETFNVCGTVSYLPPEGILALDNKHLGYIGMPADCWSTGVILYIMLAGSHPFDNEPRPSSNWFERVKRTRDEEISQELSQSYANADIRLKEKIVHGEVVYFHDPWSKLPDAKLLVDSLLVGDPQERATVYTAFDSDWICTELADLEDLYRIRVLSAYEN</sequence>
<protein>
    <submittedName>
        <fullName evidence="8">Kinase-like protein</fullName>
    </submittedName>
</protein>
<dbReference type="InterPro" id="IPR017441">
    <property type="entry name" value="Protein_kinase_ATP_BS"/>
</dbReference>
<evidence type="ECO:0000256" key="1">
    <source>
        <dbReference type="ARBA" id="ARBA00005575"/>
    </source>
</evidence>
<feature type="domain" description="Protein kinase" evidence="7">
    <location>
        <begin position="176"/>
        <end position="468"/>
    </location>
</feature>
<dbReference type="GO" id="GO:0005524">
    <property type="term" value="F:ATP binding"/>
    <property type="evidence" value="ECO:0007669"/>
    <property type="project" value="UniProtKB-UniRule"/>
</dbReference>
<dbReference type="GO" id="GO:0005737">
    <property type="term" value="C:cytoplasm"/>
    <property type="evidence" value="ECO:0007669"/>
    <property type="project" value="TreeGrafter"/>
</dbReference>
<evidence type="ECO:0000256" key="3">
    <source>
        <dbReference type="ARBA" id="ARBA00022840"/>
    </source>
</evidence>
<feature type="domain" description="FHA" evidence="6">
    <location>
        <begin position="68"/>
        <end position="122"/>
    </location>
</feature>
<comment type="similarity">
    <text evidence="1">Belongs to the protein kinase superfamily. CAMK Ser/Thr protein kinase family. CHEK2 subfamily.</text>
</comment>
<dbReference type="InterPro" id="IPR000253">
    <property type="entry name" value="FHA_dom"/>
</dbReference>
<dbReference type="Pfam" id="PF00498">
    <property type="entry name" value="FHA"/>
    <property type="match status" value="1"/>
</dbReference>
<keyword evidence="9" id="KW-1185">Reference proteome</keyword>
<name>A0A9P5YYX2_9AGAR</name>
<dbReference type="Gene3D" id="1.10.510.10">
    <property type="entry name" value="Transferase(Phosphotransferase) domain 1"/>
    <property type="match status" value="1"/>
</dbReference>
<reference evidence="8" key="1">
    <citation type="submission" date="2020-11" db="EMBL/GenBank/DDBJ databases">
        <authorList>
            <consortium name="DOE Joint Genome Institute"/>
            <person name="Ahrendt S."/>
            <person name="Riley R."/>
            <person name="Andreopoulos W."/>
            <person name="Labutti K."/>
            <person name="Pangilinan J."/>
            <person name="Ruiz-Duenas F.J."/>
            <person name="Barrasa J.M."/>
            <person name="Sanchez-Garcia M."/>
            <person name="Camarero S."/>
            <person name="Miyauchi S."/>
            <person name="Serrano A."/>
            <person name="Linde D."/>
            <person name="Babiker R."/>
            <person name="Drula E."/>
            <person name="Ayuso-Fernandez I."/>
            <person name="Pacheco R."/>
            <person name="Padilla G."/>
            <person name="Ferreira P."/>
            <person name="Barriuso J."/>
            <person name="Kellner H."/>
            <person name="Castanera R."/>
            <person name="Alfaro M."/>
            <person name="Ramirez L."/>
            <person name="Pisabarro A.G."/>
            <person name="Kuo A."/>
            <person name="Tritt A."/>
            <person name="Lipzen A."/>
            <person name="He G."/>
            <person name="Yan M."/>
            <person name="Ng V."/>
            <person name="Cullen D."/>
            <person name="Martin F."/>
            <person name="Rosso M.-N."/>
            <person name="Henrissat B."/>
            <person name="Hibbett D."/>
            <person name="Martinez A.T."/>
            <person name="Grigoriev I.V."/>
        </authorList>
    </citation>
    <scope>NUCLEOTIDE SEQUENCE</scope>
    <source>
        <strain evidence="8">CIRM-BRFM 674</strain>
    </source>
</reference>
<dbReference type="InterPro" id="IPR008984">
    <property type="entry name" value="SMAD_FHA_dom_sf"/>
</dbReference>
<dbReference type="SUPFAM" id="SSF56112">
    <property type="entry name" value="Protein kinase-like (PK-like)"/>
    <property type="match status" value="1"/>
</dbReference>
<keyword evidence="5" id="KW-0723">Serine/threonine-protein kinase</keyword>
<organism evidence="8 9">
    <name type="scientific">Pholiota conissans</name>
    <dbReference type="NCBI Taxonomy" id="109636"/>
    <lineage>
        <taxon>Eukaryota</taxon>
        <taxon>Fungi</taxon>
        <taxon>Dikarya</taxon>
        <taxon>Basidiomycota</taxon>
        <taxon>Agaricomycotina</taxon>
        <taxon>Agaricomycetes</taxon>
        <taxon>Agaricomycetidae</taxon>
        <taxon>Agaricales</taxon>
        <taxon>Agaricineae</taxon>
        <taxon>Strophariaceae</taxon>
        <taxon>Pholiota</taxon>
    </lineage>
</organism>
<dbReference type="PROSITE" id="PS50011">
    <property type="entry name" value="PROTEIN_KINASE_DOM"/>
    <property type="match status" value="1"/>
</dbReference>
<dbReference type="CDD" id="cd22670">
    <property type="entry name" value="FHA_MEK1-like"/>
    <property type="match status" value="1"/>
</dbReference>
<dbReference type="AlphaFoldDB" id="A0A9P5YYX2"/>
<dbReference type="InterPro" id="IPR000719">
    <property type="entry name" value="Prot_kinase_dom"/>
</dbReference>
<evidence type="ECO:0000259" key="6">
    <source>
        <dbReference type="PROSITE" id="PS50006"/>
    </source>
</evidence>
<evidence type="ECO:0000256" key="2">
    <source>
        <dbReference type="ARBA" id="ARBA00022741"/>
    </source>
</evidence>
<dbReference type="PROSITE" id="PS00108">
    <property type="entry name" value="PROTEIN_KINASE_ST"/>
    <property type="match status" value="1"/>
</dbReference>
<dbReference type="Proteomes" id="UP000807469">
    <property type="component" value="Unassembled WGS sequence"/>
</dbReference>
<evidence type="ECO:0000313" key="8">
    <source>
        <dbReference type="EMBL" id="KAF9478054.1"/>
    </source>
</evidence>
<dbReference type="SMART" id="SM00220">
    <property type="entry name" value="S_TKc"/>
    <property type="match status" value="1"/>
</dbReference>
<dbReference type="PROSITE" id="PS50006">
    <property type="entry name" value="FHA_DOMAIN"/>
    <property type="match status" value="1"/>
</dbReference>
<keyword evidence="2 4" id="KW-0547">Nucleotide-binding</keyword>
<dbReference type="GO" id="GO:0004674">
    <property type="term" value="F:protein serine/threonine kinase activity"/>
    <property type="evidence" value="ECO:0007669"/>
    <property type="project" value="UniProtKB-KW"/>
</dbReference>
<evidence type="ECO:0000259" key="7">
    <source>
        <dbReference type="PROSITE" id="PS50011"/>
    </source>
</evidence>
<evidence type="ECO:0000313" key="9">
    <source>
        <dbReference type="Proteomes" id="UP000807469"/>
    </source>
</evidence>
<dbReference type="Gene3D" id="2.60.200.20">
    <property type="match status" value="1"/>
</dbReference>